<dbReference type="PANTHER" id="PTHR42720:SF1">
    <property type="entry name" value="GLYCEROL 3-PHOSPHATE OXIDASE"/>
    <property type="match status" value="1"/>
</dbReference>
<proteinExistence type="predicted"/>
<dbReference type="InterPro" id="IPR052745">
    <property type="entry name" value="G3P_Oxidase/Oxidoreductase"/>
</dbReference>
<dbReference type="PANTHER" id="PTHR42720">
    <property type="entry name" value="GLYCEROL-3-PHOSPHATE DEHYDROGENASE"/>
    <property type="match status" value="1"/>
</dbReference>
<dbReference type="CDD" id="cd19946">
    <property type="entry name" value="GlpA-like_Fer2_BFD-like"/>
    <property type="match status" value="1"/>
</dbReference>
<name>A0A9D1NX38_9FIRM</name>
<dbReference type="EMBL" id="DVON01000282">
    <property type="protein sequence ID" value="HIV14107.1"/>
    <property type="molecule type" value="Genomic_DNA"/>
</dbReference>
<evidence type="ECO:0000313" key="2">
    <source>
        <dbReference type="EMBL" id="HIV14107.1"/>
    </source>
</evidence>
<organism evidence="2 3">
    <name type="scientific">Candidatus Pullilachnospira stercoravium</name>
    <dbReference type="NCBI Taxonomy" id="2840913"/>
    <lineage>
        <taxon>Bacteria</taxon>
        <taxon>Bacillati</taxon>
        <taxon>Bacillota</taxon>
        <taxon>Clostridia</taxon>
        <taxon>Lachnospirales</taxon>
        <taxon>Lachnospiraceae</taxon>
        <taxon>Lachnospiraceae incertae sedis</taxon>
        <taxon>Candidatus Pullilachnospira</taxon>
    </lineage>
</organism>
<sequence>MDNDIIICRCQEVTKQEILDAIADGAVTVDGVKRRTRAGMGLCQGKTCQRLVAKLIAEQTGRPMAEILPPTSRMPVRPVKIGIIGGARDE</sequence>
<dbReference type="AlphaFoldDB" id="A0A9D1NX38"/>
<reference evidence="2" key="2">
    <citation type="journal article" date="2021" name="PeerJ">
        <title>Extensive microbial diversity within the chicken gut microbiome revealed by metagenomics and culture.</title>
        <authorList>
            <person name="Gilroy R."/>
            <person name="Ravi A."/>
            <person name="Getino M."/>
            <person name="Pursley I."/>
            <person name="Horton D.L."/>
            <person name="Alikhan N.F."/>
            <person name="Baker D."/>
            <person name="Gharbi K."/>
            <person name="Hall N."/>
            <person name="Watson M."/>
            <person name="Adriaenssens E.M."/>
            <person name="Foster-Nyarko E."/>
            <person name="Jarju S."/>
            <person name="Secka A."/>
            <person name="Antonio M."/>
            <person name="Oren A."/>
            <person name="Chaudhuri R.R."/>
            <person name="La Ragione R."/>
            <person name="Hildebrand F."/>
            <person name="Pallen M.J."/>
        </authorList>
    </citation>
    <scope>NUCLEOTIDE SEQUENCE</scope>
    <source>
        <strain evidence="2">ChiBcec2-4451</strain>
    </source>
</reference>
<comment type="caution">
    <text evidence="2">The sequence shown here is derived from an EMBL/GenBank/DDBJ whole genome shotgun (WGS) entry which is preliminary data.</text>
</comment>
<dbReference type="Pfam" id="PF04324">
    <property type="entry name" value="Fer2_BFD"/>
    <property type="match status" value="1"/>
</dbReference>
<reference evidence="2" key="1">
    <citation type="submission" date="2020-10" db="EMBL/GenBank/DDBJ databases">
        <authorList>
            <person name="Gilroy R."/>
        </authorList>
    </citation>
    <scope>NUCLEOTIDE SEQUENCE</scope>
    <source>
        <strain evidence="2">ChiBcec2-4451</strain>
    </source>
</reference>
<dbReference type="Gene3D" id="1.10.10.1100">
    <property type="entry name" value="BFD-like [2Fe-2S]-binding domain"/>
    <property type="match status" value="1"/>
</dbReference>
<evidence type="ECO:0000259" key="1">
    <source>
        <dbReference type="Pfam" id="PF04324"/>
    </source>
</evidence>
<accession>A0A9D1NX38</accession>
<gene>
    <name evidence="2" type="ORF">IAA63_13360</name>
</gene>
<feature type="domain" description="BFD-like [2Fe-2S]-binding" evidence="1">
    <location>
        <begin position="6"/>
        <end position="58"/>
    </location>
</feature>
<dbReference type="InterPro" id="IPR041854">
    <property type="entry name" value="BFD-like_2Fe2S-bd_dom_sf"/>
</dbReference>
<protein>
    <submittedName>
        <fullName evidence="2">(2Fe-2S)-binding protein</fullName>
    </submittedName>
</protein>
<dbReference type="Proteomes" id="UP000886723">
    <property type="component" value="Unassembled WGS sequence"/>
</dbReference>
<evidence type="ECO:0000313" key="3">
    <source>
        <dbReference type="Proteomes" id="UP000886723"/>
    </source>
</evidence>
<dbReference type="InterPro" id="IPR007419">
    <property type="entry name" value="BFD-like_2Fe2S-bd_dom"/>
</dbReference>